<proteinExistence type="predicted"/>
<evidence type="ECO:0000313" key="3">
    <source>
        <dbReference type="Proteomes" id="UP001241758"/>
    </source>
</evidence>
<accession>A0ABT6X145</accession>
<dbReference type="RefSeq" id="WP_282767201.1">
    <property type="nucleotide sequence ID" value="NZ_JASCTH010000053.1"/>
</dbReference>
<feature type="transmembrane region" description="Helical" evidence="1">
    <location>
        <begin position="72"/>
        <end position="91"/>
    </location>
</feature>
<comment type="caution">
    <text evidence="2">The sequence shown here is derived from an EMBL/GenBank/DDBJ whole genome shotgun (WGS) entry which is preliminary data.</text>
</comment>
<protein>
    <submittedName>
        <fullName evidence="2">Uncharacterized protein</fullName>
    </submittedName>
</protein>
<keyword evidence="3" id="KW-1185">Reference proteome</keyword>
<dbReference type="EMBL" id="JASCTH010000053">
    <property type="protein sequence ID" value="MDI6105734.1"/>
    <property type="molecule type" value="Genomic_DNA"/>
</dbReference>
<evidence type="ECO:0000313" key="2">
    <source>
        <dbReference type="EMBL" id="MDI6105734.1"/>
    </source>
</evidence>
<reference evidence="2 3" key="1">
    <citation type="submission" date="2023-05" db="EMBL/GenBank/DDBJ databases">
        <title>Actinoplanes sp. NEAU-A12 genome sequencing.</title>
        <authorList>
            <person name="Wang Z.-S."/>
        </authorList>
    </citation>
    <scope>NUCLEOTIDE SEQUENCE [LARGE SCALE GENOMIC DNA]</scope>
    <source>
        <strain evidence="2 3">NEAU-A12</strain>
    </source>
</reference>
<feature type="transmembrane region" description="Helical" evidence="1">
    <location>
        <begin position="25"/>
        <end position="46"/>
    </location>
</feature>
<keyword evidence="1" id="KW-1133">Transmembrane helix</keyword>
<sequence length="149" mass="16460">MTETLGTPAPDQAPSGRRPHPARVALAWLAGNLIIGYFVIMPLAVIDNLTYYVRAVRYNDVVAPYGPAGAKFAVAEIIFWTAVLLTASVLLNRRQWRRFRDARPYPPRMAAATVTAMIAGIAVVQLLPYLLFMTATDLTFPPLFPDAWS</sequence>
<keyword evidence="1" id="KW-0472">Membrane</keyword>
<name>A0ABT6X145_9ACTN</name>
<feature type="transmembrane region" description="Helical" evidence="1">
    <location>
        <begin position="111"/>
        <end position="132"/>
    </location>
</feature>
<gene>
    <name evidence="2" type="ORF">QLQ12_44870</name>
</gene>
<evidence type="ECO:0000256" key="1">
    <source>
        <dbReference type="SAM" id="Phobius"/>
    </source>
</evidence>
<organism evidence="2 3">
    <name type="scientific">Actinoplanes sandaracinus</name>
    <dbReference type="NCBI Taxonomy" id="3045177"/>
    <lineage>
        <taxon>Bacteria</taxon>
        <taxon>Bacillati</taxon>
        <taxon>Actinomycetota</taxon>
        <taxon>Actinomycetes</taxon>
        <taxon>Micromonosporales</taxon>
        <taxon>Micromonosporaceae</taxon>
        <taxon>Actinoplanes</taxon>
    </lineage>
</organism>
<keyword evidence="1" id="KW-0812">Transmembrane</keyword>
<dbReference type="Proteomes" id="UP001241758">
    <property type="component" value="Unassembled WGS sequence"/>
</dbReference>